<dbReference type="Proteomes" id="UP001208570">
    <property type="component" value="Unassembled WGS sequence"/>
</dbReference>
<gene>
    <name evidence="7" type="ORF">LSH36_1293g00019</name>
</gene>
<keyword evidence="3 5" id="KW-1133">Transmembrane helix</keyword>
<accession>A0AAD9IU47</accession>
<feature type="chain" id="PRO_5041918639" evidence="6">
    <location>
        <begin position="29"/>
        <end position="146"/>
    </location>
</feature>
<reference evidence="7" key="1">
    <citation type="journal article" date="2023" name="Mol. Biol. Evol.">
        <title>Third-Generation Sequencing Reveals the Adaptive Role of the Epigenome in Three Deep-Sea Polychaetes.</title>
        <authorList>
            <person name="Perez M."/>
            <person name="Aroh O."/>
            <person name="Sun Y."/>
            <person name="Lan Y."/>
            <person name="Juniper S.K."/>
            <person name="Young C.R."/>
            <person name="Angers B."/>
            <person name="Qian P.Y."/>
        </authorList>
    </citation>
    <scope>NUCLEOTIDE SEQUENCE</scope>
    <source>
        <strain evidence="7">P08H-3</strain>
    </source>
</reference>
<dbReference type="GO" id="GO:0016020">
    <property type="term" value="C:membrane"/>
    <property type="evidence" value="ECO:0007669"/>
    <property type="project" value="UniProtKB-SubCell"/>
</dbReference>
<evidence type="ECO:0000256" key="3">
    <source>
        <dbReference type="ARBA" id="ARBA00022989"/>
    </source>
</evidence>
<dbReference type="AlphaFoldDB" id="A0AAD9IU47"/>
<keyword evidence="4 5" id="KW-0472">Membrane</keyword>
<keyword evidence="8" id="KW-1185">Reference proteome</keyword>
<dbReference type="InterPro" id="IPR029020">
    <property type="entry name" value="Ammonium/urea_transptr"/>
</dbReference>
<sequence length="146" mass="16048">MARFRRGKFPFVVLALQILFIALFAVFADYSDTAGVKTKPDSPKGRMDPENNELADFYPSNGSYTINDLCINFVITGANPYISISSYFHSLLMSEFTAAVVLISFGAVLGKISPLQFVIMGICEVVLCEINGWIGTTQFKVSTDIP</sequence>
<keyword evidence="6" id="KW-0732">Signal</keyword>
<evidence type="ECO:0000256" key="2">
    <source>
        <dbReference type="ARBA" id="ARBA00022692"/>
    </source>
</evidence>
<protein>
    <submittedName>
        <fullName evidence="7">Uncharacterized protein</fullName>
    </submittedName>
</protein>
<comment type="subcellular location">
    <subcellularLocation>
        <location evidence="1">Membrane</location>
        <topology evidence="1">Multi-pass membrane protein</topology>
    </subcellularLocation>
</comment>
<comment type="caution">
    <text evidence="7">The sequence shown here is derived from an EMBL/GenBank/DDBJ whole genome shotgun (WGS) entry which is preliminary data.</text>
</comment>
<evidence type="ECO:0000313" key="7">
    <source>
        <dbReference type="EMBL" id="KAK2140597.1"/>
    </source>
</evidence>
<feature type="transmembrane region" description="Helical" evidence="5">
    <location>
        <begin position="87"/>
        <end position="110"/>
    </location>
</feature>
<organism evidence="7 8">
    <name type="scientific">Paralvinella palmiformis</name>
    <dbReference type="NCBI Taxonomy" id="53620"/>
    <lineage>
        <taxon>Eukaryota</taxon>
        <taxon>Metazoa</taxon>
        <taxon>Spiralia</taxon>
        <taxon>Lophotrochozoa</taxon>
        <taxon>Annelida</taxon>
        <taxon>Polychaeta</taxon>
        <taxon>Sedentaria</taxon>
        <taxon>Canalipalpata</taxon>
        <taxon>Terebellida</taxon>
        <taxon>Terebelliformia</taxon>
        <taxon>Alvinellidae</taxon>
        <taxon>Paralvinella</taxon>
    </lineage>
</organism>
<feature type="signal peptide" evidence="6">
    <location>
        <begin position="1"/>
        <end position="28"/>
    </location>
</feature>
<proteinExistence type="predicted"/>
<evidence type="ECO:0000313" key="8">
    <source>
        <dbReference type="Proteomes" id="UP001208570"/>
    </source>
</evidence>
<keyword evidence="2 5" id="KW-0812">Transmembrane</keyword>
<dbReference type="Gene3D" id="1.10.3430.10">
    <property type="entry name" value="Ammonium transporter AmtB like domains"/>
    <property type="match status" value="1"/>
</dbReference>
<name>A0AAD9IU47_9ANNE</name>
<evidence type="ECO:0000256" key="6">
    <source>
        <dbReference type="SAM" id="SignalP"/>
    </source>
</evidence>
<evidence type="ECO:0000256" key="4">
    <source>
        <dbReference type="ARBA" id="ARBA00023136"/>
    </source>
</evidence>
<evidence type="ECO:0000256" key="5">
    <source>
        <dbReference type="SAM" id="Phobius"/>
    </source>
</evidence>
<evidence type="ECO:0000256" key="1">
    <source>
        <dbReference type="ARBA" id="ARBA00004141"/>
    </source>
</evidence>
<dbReference type="EMBL" id="JAODUP010001293">
    <property type="protein sequence ID" value="KAK2140597.1"/>
    <property type="molecule type" value="Genomic_DNA"/>
</dbReference>